<proteinExistence type="predicted"/>
<evidence type="ECO:0000313" key="1">
    <source>
        <dbReference type="EMBL" id="PCD29071.1"/>
    </source>
</evidence>
<gene>
    <name evidence="1" type="ORF">AU210_011613</name>
</gene>
<reference evidence="1 2" key="2">
    <citation type="journal article" date="2017" name="Sci. Rep.">
        <title>A mobile pathogenicity chromosome in Fusarium oxysporum for infection of multiple cucurbit species.</title>
        <authorList>
            <person name="van Dam P."/>
            <person name="Fokkens L."/>
            <person name="Ayukawa Y."/>
            <person name="van der Gragt M."/>
            <person name="Ter Horst A."/>
            <person name="Brankovics B."/>
            <person name="Houterman P.M."/>
            <person name="Arie T."/>
            <person name="Rep M."/>
        </authorList>
    </citation>
    <scope>NUCLEOTIDE SEQUENCE [LARGE SCALE GENOMIC DNA]</scope>
    <source>
        <strain evidence="1 2">Forc016</strain>
    </source>
</reference>
<dbReference type="EMBL" id="MABQ02000008">
    <property type="protein sequence ID" value="PCD29071.1"/>
    <property type="molecule type" value="Genomic_DNA"/>
</dbReference>
<dbReference type="AlphaFoldDB" id="A0A2H3GEK0"/>
<accession>A0A2H3GEK0</accession>
<sequence>MDFTWSGLKFIDALNGALRRLVISGSIFLPFKFSRGPASRALNFLSFIHREPAFSSLLDDADLTRRYSFCYHLQLPVVKNHTSPKLIIFFPSESCPSFIWLDLDA</sequence>
<name>A0A2H3GEK0_FUSOX</name>
<dbReference type="Proteomes" id="UP000219602">
    <property type="component" value="Chromosome 10"/>
</dbReference>
<organism evidence="1 2">
    <name type="scientific">Fusarium oxysporum f. sp. radicis-cucumerinum</name>
    <dbReference type="NCBI Taxonomy" id="327505"/>
    <lineage>
        <taxon>Eukaryota</taxon>
        <taxon>Fungi</taxon>
        <taxon>Dikarya</taxon>
        <taxon>Ascomycota</taxon>
        <taxon>Pezizomycotina</taxon>
        <taxon>Sordariomycetes</taxon>
        <taxon>Hypocreomycetidae</taxon>
        <taxon>Hypocreales</taxon>
        <taxon>Nectriaceae</taxon>
        <taxon>Fusarium</taxon>
        <taxon>Fusarium oxysporum species complex</taxon>
    </lineage>
</organism>
<evidence type="ECO:0000313" key="2">
    <source>
        <dbReference type="Proteomes" id="UP000219602"/>
    </source>
</evidence>
<protein>
    <submittedName>
        <fullName evidence="1">Uncharacterized protein</fullName>
    </submittedName>
</protein>
<reference evidence="1 2" key="1">
    <citation type="journal article" date="2016" name="Environ. Microbiol.">
        <title>Effector profiles distinguish formae speciales of Fusarium oxysporum.</title>
        <authorList>
            <person name="van Dam P."/>
            <person name="Fokkens L."/>
            <person name="Schmidt S.M."/>
            <person name="Linmans J.H."/>
            <person name="Kistler H.C."/>
            <person name="Ma L.J."/>
            <person name="Rep M."/>
        </authorList>
    </citation>
    <scope>NUCLEOTIDE SEQUENCE [LARGE SCALE GENOMIC DNA]</scope>
    <source>
        <strain evidence="1 2">Forc016</strain>
    </source>
</reference>
<comment type="caution">
    <text evidence="1">The sequence shown here is derived from an EMBL/GenBank/DDBJ whole genome shotgun (WGS) entry which is preliminary data.</text>
</comment>